<accession>A0AAV8DKS2</accession>
<dbReference type="GO" id="GO:0005524">
    <property type="term" value="F:ATP binding"/>
    <property type="evidence" value="ECO:0007669"/>
    <property type="project" value="UniProtKB-KW"/>
</dbReference>
<evidence type="ECO:0000256" key="5">
    <source>
        <dbReference type="ARBA" id="ARBA00022777"/>
    </source>
</evidence>
<gene>
    <name evidence="8" type="ORF">LUZ62_079000</name>
</gene>
<dbReference type="FunFam" id="1.10.510.10:FF:000359">
    <property type="entry name" value="Mitogen-activated protein kinase 1, putative, expressed"/>
    <property type="match status" value="1"/>
</dbReference>
<evidence type="ECO:0000256" key="1">
    <source>
        <dbReference type="ARBA" id="ARBA00006529"/>
    </source>
</evidence>
<dbReference type="Proteomes" id="UP001140206">
    <property type="component" value="Chromosome 4"/>
</dbReference>
<dbReference type="Gene3D" id="1.10.510.10">
    <property type="entry name" value="Transferase(Phosphotransferase) domain 1"/>
    <property type="match status" value="1"/>
</dbReference>
<evidence type="ECO:0000256" key="3">
    <source>
        <dbReference type="ARBA" id="ARBA00022679"/>
    </source>
</evidence>
<dbReference type="SUPFAM" id="SSF56112">
    <property type="entry name" value="Protein kinase-like (PK-like)"/>
    <property type="match status" value="1"/>
</dbReference>
<dbReference type="PANTHER" id="PTHR48016:SF57">
    <property type="entry name" value="MAP KINASE SUPERFAMILY PROTEIN-RELATED"/>
    <property type="match status" value="1"/>
</dbReference>
<dbReference type="EMBL" id="JAMFTS010000004">
    <property type="protein sequence ID" value="KAJ4768625.1"/>
    <property type="molecule type" value="Genomic_DNA"/>
</dbReference>
<dbReference type="GO" id="GO:0005737">
    <property type="term" value="C:cytoplasm"/>
    <property type="evidence" value="ECO:0007669"/>
    <property type="project" value="TreeGrafter"/>
</dbReference>
<evidence type="ECO:0000256" key="4">
    <source>
        <dbReference type="ARBA" id="ARBA00022741"/>
    </source>
</evidence>
<keyword evidence="4" id="KW-0547">Nucleotide-binding</keyword>
<dbReference type="InterPro" id="IPR050538">
    <property type="entry name" value="MAP_kinase_kinase_kinase"/>
</dbReference>
<dbReference type="Pfam" id="PF00069">
    <property type="entry name" value="Pkinase"/>
    <property type="match status" value="1"/>
</dbReference>
<keyword evidence="3" id="KW-0808">Transferase</keyword>
<organism evidence="8 9">
    <name type="scientific">Rhynchospora pubera</name>
    <dbReference type="NCBI Taxonomy" id="906938"/>
    <lineage>
        <taxon>Eukaryota</taxon>
        <taxon>Viridiplantae</taxon>
        <taxon>Streptophyta</taxon>
        <taxon>Embryophyta</taxon>
        <taxon>Tracheophyta</taxon>
        <taxon>Spermatophyta</taxon>
        <taxon>Magnoliopsida</taxon>
        <taxon>Liliopsida</taxon>
        <taxon>Poales</taxon>
        <taxon>Cyperaceae</taxon>
        <taxon>Cyperoideae</taxon>
        <taxon>Rhynchosporeae</taxon>
        <taxon>Rhynchospora</taxon>
    </lineage>
</organism>
<dbReference type="InterPro" id="IPR008271">
    <property type="entry name" value="Ser/Thr_kinase_AS"/>
</dbReference>
<dbReference type="SMART" id="SM00220">
    <property type="entry name" value="S_TKc"/>
    <property type="match status" value="1"/>
</dbReference>
<dbReference type="GO" id="GO:1902065">
    <property type="term" value="P:response to L-glutamate"/>
    <property type="evidence" value="ECO:0007669"/>
    <property type="project" value="UniProtKB-ARBA"/>
</dbReference>
<sequence length="366" mass="41494">MVPVIPLAQVKLKKLTPPLSIIVPQRSDSTRDNVKSFAPVEDDAYEIRLKQMREEKNAGMTVGGAVNSYAELISKKADETVGFRENLKEEREQCKVGISSHGSLKRTISSWMKGNFLGSCSFGKVYEAIDQDGFFFAVKEGIIDQGINSYQSMLQLEQEILLLSKLQHENIVQYYGTERRDGNLYIFYELAQGSLASLYQTYRFQDSQVSAYTRQILKGMSYLHYNSIIHRDIKCANILVATNGCVKLADLALAVKIDPLNEEKFCMGSVYWMAPEVVNPKKPYGVSADIWSLGCTVLEMLTGEIPYRRIKWREALFKIGRGERPLIPKTLSRDARDFIDKCLQVNPEDRPSATALLQHPFIRPRS</sequence>
<keyword evidence="5 8" id="KW-0418">Kinase</keyword>
<reference evidence="8" key="1">
    <citation type="submission" date="2022-08" db="EMBL/GenBank/DDBJ databases">
        <authorList>
            <person name="Marques A."/>
        </authorList>
    </citation>
    <scope>NUCLEOTIDE SEQUENCE</scope>
    <source>
        <strain evidence="8">RhyPub2mFocal</strain>
        <tissue evidence="8">Leaves</tissue>
    </source>
</reference>
<comment type="caution">
    <text evidence="8">The sequence shown here is derived from an EMBL/GenBank/DDBJ whole genome shotgun (WGS) entry which is preliminary data.</text>
</comment>
<comment type="similarity">
    <text evidence="1">Belongs to the protein kinase superfamily. STE Ser/Thr protein kinase family. MAP kinase kinase kinase subfamily.</text>
</comment>
<dbReference type="PANTHER" id="PTHR48016">
    <property type="entry name" value="MAP KINASE KINASE KINASE SSK2-RELATED-RELATED"/>
    <property type="match status" value="1"/>
</dbReference>
<keyword evidence="6" id="KW-0067">ATP-binding</keyword>
<dbReference type="PROSITE" id="PS50011">
    <property type="entry name" value="PROTEIN_KINASE_DOM"/>
    <property type="match status" value="1"/>
</dbReference>
<keyword evidence="9" id="KW-1185">Reference proteome</keyword>
<keyword evidence="2" id="KW-0723">Serine/threonine-protein kinase</keyword>
<evidence type="ECO:0000313" key="9">
    <source>
        <dbReference type="Proteomes" id="UP001140206"/>
    </source>
</evidence>
<name>A0AAV8DKS2_9POAL</name>
<dbReference type="InterPro" id="IPR011009">
    <property type="entry name" value="Kinase-like_dom_sf"/>
</dbReference>
<evidence type="ECO:0000313" key="8">
    <source>
        <dbReference type="EMBL" id="KAJ4768625.1"/>
    </source>
</evidence>
<dbReference type="PROSITE" id="PS00108">
    <property type="entry name" value="PROTEIN_KINASE_ST"/>
    <property type="match status" value="1"/>
</dbReference>
<evidence type="ECO:0000256" key="6">
    <source>
        <dbReference type="ARBA" id="ARBA00022840"/>
    </source>
</evidence>
<dbReference type="InterPro" id="IPR000719">
    <property type="entry name" value="Prot_kinase_dom"/>
</dbReference>
<protein>
    <submittedName>
        <fullName evidence="8">Protein kinase family protein</fullName>
    </submittedName>
</protein>
<evidence type="ECO:0000259" key="7">
    <source>
        <dbReference type="PROSITE" id="PS50011"/>
    </source>
</evidence>
<evidence type="ECO:0000256" key="2">
    <source>
        <dbReference type="ARBA" id="ARBA00022527"/>
    </source>
</evidence>
<proteinExistence type="inferred from homology"/>
<dbReference type="AlphaFoldDB" id="A0AAV8DKS2"/>
<feature type="domain" description="Protein kinase" evidence="7">
    <location>
        <begin position="111"/>
        <end position="362"/>
    </location>
</feature>
<dbReference type="GO" id="GO:0004709">
    <property type="term" value="F:MAP kinase kinase kinase activity"/>
    <property type="evidence" value="ECO:0007669"/>
    <property type="project" value="TreeGrafter"/>
</dbReference>